<organism evidence="1">
    <name type="scientific">Rhizophora mucronata</name>
    <name type="common">Asiatic mangrove</name>
    <dbReference type="NCBI Taxonomy" id="61149"/>
    <lineage>
        <taxon>Eukaryota</taxon>
        <taxon>Viridiplantae</taxon>
        <taxon>Streptophyta</taxon>
        <taxon>Embryophyta</taxon>
        <taxon>Tracheophyta</taxon>
        <taxon>Spermatophyta</taxon>
        <taxon>Magnoliopsida</taxon>
        <taxon>eudicotyledons</taxon>
        <taxon>Gunneridae</taxon>
        <taxon>Pentapetalae</taxon>
        <taxon>rosids</taxon>
        <taxon>fabids</taxon>
        <taxon>Malpighiales</taxon>
        <taxon>Rhizophoraceae</taxon>
        <taxon>Rhizophora</taxon>
    </lineage>
</organism>
<protein>
    <submittedName>
        <fullName evidence="1">TYROSINE PHOSPHATASE 1 family protein</fullName>
    </submittedName>
</protein>
<sequence>MTPPGNSVPFDIVFFPISCQIGALPKIRRLFDHVTSASSIALLNSENQIKSKIVREA</sequence>
<name>A0A2P2LCA0_RHIMU</name>
<dbReference type="EMBL" id="GGEC01035119">
    <property type="protein sequence ID" value="MBX15603.1"/>
    <property type="molecule type" value="Transcribed_RNA"/>
</dbReference>
<dbReference type="EMBL" id="GGEC01035117">
    <property type="protein sequence ID" value="MBX15601.1"/>
    <property type="molecule type" value="Transcribed_RNA"/>
</dbReference>
<dbReference type="EMBL" id="GGEC01035122">
    <property type="protein sequence ID" value="MBX15606.1"/>
    <property type="molecule type" value="Transcribed_RNA"/>
</dbReference>
<dbReference type="AlphaFoldDB" id="A0A2P2LCA0"/>
<accession>A0A2P2LCA0</accession>
<proteinExistence type="predicted"/>
<evidence type="ECO:0000313" key="1">
    <source>
        <dbReference type="EMBL" id="MBX15603.1"/>
    </source>
</evidence>
<reference evidence="1" key="1">
    <citation type="submission" date="2018-02" db="EMBL/GenBank/DDBJ databases">
        <title>Rhizophora mucronata_Transcriptome.</title>
        <authorList>
            <person name="Meera S.P."/>
            <person name="Sreeshan A."/>
            <person name="Augustine A."/>
        </authorList>
    </citation>
    <scope>NUCLEOTIDE SEQUENCE</scope>
    <source>
        <tissue evidence="1">Leaf</tissue>
    </source>
</reference>